<evidence type="ECO:0000313" key="1">
    <source>
        <dbReference type="EMBL" id="MFD1367077.1"/>
    </source>
</evidence>
<protein>
    <submittedName>
        <fullName evidence="1">Uncharacterized protein</fullName>
    </submittedName>
</protein>
<reference evidence="2" key="1">
    <citation type="journal article" date="2019" name="Int. J. Syst. Evol. Microbiol.">
        <title>The Global Catalogue of Microorganisms (GCM) 10K type strain sequencing project: providing services to taxonomists for standard genome sequencing and annotation.</title>
        <authorList>
            <consortium name="The Broad Institute Genomics Platform"/>
            <consortium name="The Broad Institute Genome Sequencing Center for Infectious Disease"/>
            <person name="Wu L."/>
            <person name="Ma J."/>
        </authorList>
    </citation>
    <scope>NUCLEOTIDE SEQUENCE [LARGE SCALE GENOMIC DNA]</scope>
    <source>
        <strain evidence="2">CCM 7526</strain>
    </source>
</reference>
<evidence type="ECO:0000313" key="2">
    <source>
        <dbReference type="Proteomes" id="UP001597183"/>
    </source>
</evidence>
<accession>A0ABW4AA90</accession>
<name>A0ABW4AA90_9ACTN</name>
<gene>
    <name evidence="1" type="ORF">ACFQ5G_17125</name>
</gene>
<proteinExistence type="predicted"/>
<dbReference type="RefSeq" id="WP_317797121.1">
    <property type="nucleotide sequence ID" value="NZ_AP028461.1"/>
</dbReference>
<comment type="caution">
    <text evidence="1">The sequence shown here is derived from an EMBL/GenBank/DDBJ whole genome shotgun (WGS) entry which is preliminary data.</text>
</comment>
<organism evidence="1 2">
    <name type="scientific">Actinoplanes sichuanensis</name>
    <dbReference type="NCBI Taxonomy" id="512349"/>
    <lineage>
        <taxon>Bacteria</taxon>
        <taxon>Bacillati</taxon>
        <taxon>Actinomycetota</taxon>
        <taxon>Actinomycetes</taxon>
        <taxon>Micromonosporales</taxon>
        <taxon>Micromonosporaceae</taxon>
        <taxon>Actinoplanes</taxon>
    </lineage>
</organism>
<dbReference type="Proteomes" id="UP001597183">
    <property type="component" value="Unassembled WGS sequence"/>
</dbReference>
<keyword evidence="2" id="KW-1185">Reference proteome</keyword>
<dbReference type="EMBL" id="JBHTMK010000020">
    <property type="protein sequence ID" value="MFD1367077.1"/>
    <property type="molecule type" value="Genomic_DNA"/>
</dbReference>
<sequence length="251" mass="27231">MTAMLRLTRGTASAAETLRRYAPLADEFGADGIDVDVERADLLLSGTRAAVDEAAAMHAMARPLLHRFGWREEDFVYSRNVRYAETTVPTLDLPATRLVIDRAGQEMGWEGATHGHGLTPDRTLDVEPVDTDVVARLFVTVPATTLTATAEALRPWLARVGPTAVSVDRGGRAALVYRTHGDPLTESGRLGLGPVETGRIEGDADHVIETAVAADGTTLWLRRGTDPVSRHWPGLIEVREMVLDDSYPADI</sequence>